<keyword evidence="1" id="KW-1133">Transmembrane helix</keyword>
<accession>A0A086ZGR6</accession>
<dbReference type="eggNOG" id="COG1651">
    <property type="taxonomic scope" value="Bacteria"/>
</dbReference>
<dbReference type="EMBL" id="JGYP01000002">
    <property type="protein sequence ID" value="KFI45716.1"/>
    <property type="molecule type" value="Genomic_DNA"/>
</dbReference>
<proteinExistence type="predicted"/>
<dbReference type="AlphaFoldDB" id="A0A086ZGR6"/>
<evidence type="ECO:0000313" key="3">
    <source>
        <dbReference type="EMBL" id="KFI45716.1"/>
    </source>
</evidence>
<comment type="caution">
    <text evidence="3">The sequence shown here is derived from an EMBL/GenBank/DDBJ whole genome shotgun (WGS) entry which is preliminary data.</text>
</comment>
<gene>
    <name evidence="3" type="ORF">BBOH_0517</name>
</gene>
<keyword evidence="4" id="KW-1185">Reference proteome</keyword>
<name>A0A086ZGR6_9BIFI</name>
<evidence type="ECO:0000259" key="2">
    <source>
        <dbReference type="Pfam" id="PF13462"/>
    </source>
</evidence>
<reference evidence="3 4" key="1">
    <citation type="submission" date="2014-03" db="EMBL/GenBank/DDBJ databases">
        <title>Genomics of Bifidobacteria.</title>
        <authorList>
            <person name="Ventura M."/>
            <person name="Milani C."/>
            <person name="Lugli G.A."/>
        </authorList>
    </citation>
    <scope>NUCLEOTIDE SEQUENCE [LARGE SCALE GENOMIC DNA]</scope>
    <source>
        <strain evidence="3 4">DSM 22767</strain>
    </source>
</reference>
<dbReference type="Gene3D" id="3.40.30.10">
    <property type="entry name" value="Glutaredoxin"/>
    <property type="match status" value="1"/>
</dbReference>
<protein>
    <submittedName>
        <fullName evidence="3">Putative thioredoxin-domain protein</fullName>
    </submittedName>
</protein>
<dbReference type="InterPro" id="IPR036249">
    <property type="entry name" value="Thioredoxin-like_sf"/>
</dbReference>
<keyword evidence="1" id="KW-0472">Membrane</keyword>
<evidence type="ECO:0000313" key="4">
    <source>
        <dbReference type="Proteomes" id="UP000029096"/>
    </source>
</evidence>
<feature type="domain" description="Thioredoxin-like fold" evidence="2">
    <location>
        <begin position="113"/>
        <end position="276"/>
    </location>
</feature>
<sequence length="324" mass="35220">MALTRRAGHTERSIRHVDAGDAVLQASRMQHRREKRQRRFVAFVAIIVNIALVAVIGIASMKSIERRNAMRNISVGQAYAELQQVRVKPRFADDKGGILLSNSGYGRRAPGAPTIEIYTDPMCPGCAVLHQQMDTVFRSLLDAGQINLSIHPVTFLDHMSSDGYSTRAGNAIAYISSEDSNPDHLIDFMSNLYSSEFQPREGSQYNPVSDDAIKQQMTKAGIDPVMAGKAMTGGYGPWLEASTRYTQRRKDLADKTGQFAGKITTPTIVINNSKLNINTMSDEGFTYEEAIMQSLGLNSDAIGQSGSMPSIGANGKPGVAGMTA</sequence>
<feature type="transmembrane region" description="Helical" evidence="1">
    <location>
        <begin position="40"/>
        <end position="61"/>
    </location>
</feature>
<dbReference type="InterPro" id="IPR012336">
    <property type="entry name" value="Thioredoxin-like_fold"/>
</dbReference>
<dbReference type="STRING" id="1437606.BBOH_0517"/>
<keyword evidence="1" id="KW-0812">Transmembrane</keyword>
<organism evidence="3 4">
    <name type="scientific">Bifidobacterium bohemicum DSM 22767</name>
    <dbReference type="NCBI Taxonomy" id="1437606"/>
    <lineage>
        <taxon>Bacteria</taxon>
        <taxon>Bacillati</taxon>
        <taxon>Actinomycetota</taxon>
        <taxon>Actinomycetes</taxon>
        <taxon>Bifidobacteriales</taxon>
        <taxon>Bifidobacteriaceae</taxon>
        <taxon>Bifidobacterium</taxon>
    </lineage>
</organism>
<evidence type="ECO:0000256" key="1">
    <source>
        <dbReference type="SAM" id="Phobius"/>
    </source>
</evidence>
<dbReference type="Proteomes" id="UP000029096">
    <property type="component" value="Unassembled WGS sequence"/>
</dbReference>
<dbReference type="CDD" id="cd02972">
    <property type="entry name" value="DsbA_family"/>
    <property type="match status" value="1"/>
</dbReference>
<dbReference type="Pfam" id="PF13462">
    <property type="entry name" value="Thioredoxin_4"/>
    <property type="match status" value="1"/>
</dbReference>
<dbReference type="SUPFAM" id="SSF52833">
    <property type="entry name" value="Thioredoxin-like"/>
    <property type="match status" value="1"/>
</dbReference>